<keyword evidence="2" id="KW-1185">Reference proteome</keyword>
<sequence>MTGWTEEGILRSWRVLTRQEGGEDWQFVHLADIGPVSIEVGCRFPGGREALIVSFPRTMSAGPGGLPDGRGFDVVLLREEAMFRDRMAISLVRRLEGSLDIFTVMAADVLRCLEATDTRNPRDLADAFIGRVADWQTFMSRKRRPLSSERQLGLMGELWLLDRLMQTRLGAAAVDCWQGPLHAAQDFLIGAGAVEVKSSLAGRTFLARINSLEQLDADRTPLFLAALRFDVADDGTDLVGMVAHLRERMAEAGLSRVFEALLLLSGYDDDHAEHYRRKLSLLDARAFLVDAHFPCLRRQAVPQQVRKVVYTLDVDALEQPALPLDDALSELGIDP</sequence>
<accession>A0ABU1FF00</accession>
<reference evidence="1 2" key="1">
    <citation type="submission" date="2023-09" db="EMBL/GenBank/DDBJ databases">
        <title>Xinfangfangia sedmenti sp. nov., isolated the sedment.</title>
        <authorList>
            <person name="Xu L."/>
        </authorList>
    </citation>
    <scope>NUCLEOTIDE SEQUENCE [LARGE SCALE GENOMIC DNA]</scope>
    <source>
        <strain evidence="1 2">LG-4</strain>
    </source>
</reference>
<dbReference type="Pfam" id="PF14390">
    <property type="entry name" value="DUF4420"/>
    <property type="match status" value="1"/>
</dbReference>
<dbReference type="InterPro" id="IPR025534">
    <property type="entry name" value="DUF4420"/>
</dbReference>
<protein>
    <submittedName>
        <fullName evidence="1">PD-(D/E)XK motif protein</fullName>
    </submittedName>
</protein>
<comment type="caution">
    <text evidence="1">The sequence shown here is derived from an EMBL/GenBank/DDBJ whole genome shotgun (WGS) entry which is preliminary data.</text>
</comment>
<dbReference type="Proteomes" id="UP001247754">
    <property type="component" value="Unassembled WGS sequence"/>
</dbReference>
<organism evidence="1 2">
    <name type="scientific">Ruixingdingia sedimenti</name>
    <dbReference type="NCBI Taxonomy" id="3073604"/>
    <lineage>
        <taxon>Bacteria</taxon>
        <taxon>Pseudomonadati</taxon>
        <taxon>Pseudomonadota</taxon>
        <taxon>Alphaproteobacteria</taxon>
        <taxon>Rhodobacterales</taxon>
        <taxon>Paracoccaceae</taxon>
        <taxon>Ruixingdingia</taxon>
    </lineage>
</organism>
<dbReference type="RefSeq" id="WP_310459536.1">
    <property type="nucleotide sequence ID" value="NZ_JAVKPH010000076.1"/>
</dbReference>
<gene>
    <name evidence="1" type="ORF">RGD00_22765</name>
</gene>
<name>A0ABU1FF00_9RHOB</name>
<evidence type="ECO:0000313" key="2">
    <source>
        <dbReference type="Proteomes" id="UP001247754"/>
    </source>
</evidence>
<evidence type="ECO:0000313" key="1">
    <source>
        <dbReference type="EMBL" id="MDR5655436.1"/>
    </source>
</evidence>
<proteinExistence type="predicted"/>
<dbReference type="EMBL" id="JAVKPH010000076">
    <property type="protein sequence ID" value="MDR5655436.1"/>
    <property type="molecule type" value="Genomic_DNA"/>
</dbReference>